<evidence type="ECO:0000313" key="1">
    <source>
        <dbReference type="EMBL" id="KAK1320763.1"/>
    </source>
</evidence>
<name>A0AAV9F7B5_ACOCL</name>
<dbReference type="Proteomes" id="UP001180020">
    <property type="component" value="Unassembled WGS sequence"/>
</dbReference>
<comment type="caution">
    <text evidence="1">The sequence shown here is derived from an EMBL/GenBank/DDBJ whole genome shotgun (WGS) entry which is preliminary data.</text>
</comment>
<keyword evidence="2" id="KW-1185">Reference proteome</keyword>
<reference evidence="1" key="1">
    <citation type="journal article" date="2023" name="Nat. Commun.">
        <title>Diploid and tetraploid genomes of Acorus and the evolution of monocots.</title>
        <authorList>
            <person name="Ma L."/>
            <person name="Liu K.W."/>
            <person name="Li Z."/>
            <person name="Hsiao Y.Y."/>
            <person name="Qi Y."/>
            <person name="Fu T."/>
            <person name="Tang G.D."/>
            <person name="Zhang D."/>
            <person name="Sun W.H."/>
            <person name="Liu D.K."/>
            <person name="Li Y."/>
            <person name="Chen G.Z."/>
            <person name="Liu X.D."/>
            <person name="Liao X.Y."/>
            <person name="Jiang Y.T."/>
            <person name="Yu X."/>
            <person name="Hao Y."/>
            <person name="Huang J."/>
            <person name="Zhao X.W."/>
            <person name="Ke S."/>
            <person name="Chen Y.Y."/>
            <person name="Wu W.L."/>
            <person name="Hsu J.L."/>
            <person name="Lin Y.F."/>
            <person name="Huang M.D."/>
            <person name="Li C.Y."/>
            <person name="Huang L."/>
            <person name="Wang Z.W."/>
            <person name="Zhao X."/>
            <person name="Zhong W.Y."/>
            <person name="Peng D.H."/>
            <person name="Ahmad S."/>
            <person name="Lan S."/>
            <person name="Zhang J.S."/>
            <person name="Tsai W.C."/>
            <person name="Van de Peer Y."/>
            <person name="Liu Z.J."/>
        </authorList>
    </citation>
    <scope>NUCLEOTIDE SEQUENCE</scope>
    <source>
        <strain evidence="1">CP</strain>
    </source>
</reference>
<reference evidence="1" key="2">
    <citation type="submission" date="2023-06" db="EMBL/GenBank/DDBJ databases">
        <authorList>
            <person name="Ma L."/>
            <person name="Liu K.-W."/>
            <person name="Li Z."/>
            <person name="Hsiao Y.-Y."/>
            <person name="Qi Y."/>
            <person name="Fu T."/>
            <person name="Tang G."/>
            <person name="Zhang D."/>
            <person name="Sun W.-H."/>
            <person name="Liu D.-K."/>
            <person name="Li Y."/>
            <person name="Chen G.-Z."/>
            <person name="Liu X.-D."/>
            <person name="Liao X.-Y."/>
            <person name="Jiang Y.-T."/>
            <person name="Yu X."/>
            <person name="Hao Y."/>
            <person name="Huang J."/>
            <person name="Zhao X.-W."/>
            <person name="Ke S."/>
            <person name="Chen Y.-Y."/>
            <person name="Wu W.-L."/>
            <person name="Hsu J.-L."/>
            <person name="Lin Y.-F."/>
            <person name="Huang M.-D."/>
            <person name="Li C.-Y."/>
            <person name="Huang L."/>
            <person name="Wang Z.-W."/>
            <person name="Zhao X."/>
            <person name="Zhong W.-Y."/>
            <person name="Peng D.-H."/>
            <person name="Ahmad S."/>
            <person name="Lan S."/>
            <person name="Zhang J.-S."/>
            <person name="Tsai W.-C."/>
            <person name="Van De Peer Y."/>
            <person name="Liu Z.-J."/>
        </authorList>
    </citation>
    <scope>NUCLEOTIDE SEQUENCE</scope>
    <source>
        <strain evidence="1">CP</strain>
        <tissue evidence="1">Leaves</tissue>
    </source>
</reference>
<sequence length="188" mass="20811">MLVRLGECSQVVQWDIGSCWGVDFWNDAWCGAEPLAVQFPDVFALAQRQSGPVRAFWAAEGVGGQWLIQLRRSRPPPVAVSQLSRMKERLEAWGRGGGGALHCGGRHAAVCRVSCALWREVDGATLLASFSSLAKMWEVGKGLYARAGEQTYVENMWEFLVRLLRDWACLLVGVRGVRINGSMMEVLT</sequence>
<proteinExistence type="predicted"/>
<organism evidence="1 2">
    <name type="scientific">Acorus calamus</name>
    <name type="common">Sweet flag</name>
    <dbReference type="NCBI Taxonomy" id="4465"/>
    <lineage>
        <taxon>Eukaryota</taxon>
        <taxon>Viridiplantae</taxon>
        <taxon>Streptophyta</taxon>
        <taxon>Embryophyta</taxon>
        <taxon>Tracheophyta</taxon>
        <taxon>Spermatophyta</taxon>
        <taxon>Magnoliopsida</taxon>
        <taxon>Liliopsida</taxon>
        <taxon>Acoraceae</taxon>
        <taxon>Acorus</taxon>
    </lineage>
</organism>
<gene>
    <name evidence="1" type="ORF">QJS10_CPA03g02093</name>
</gene>
<protein>
    <submittedName>
        <fullName evidence="1">Uncharacterized protein</fullName>
    </submittedName>
</protein>
<dbReference type="AlphaFoldDB" id="A0AAV9F7B5"/>
<dbReference type="EMBL" id="JAUJYO010000003">
    <property type="protein sequence ID" value="KAK1320763.1"/>
    <property type="molecule type" value="Genomic_DNA"/>
</dbReference>
<accession>A0AAV9F7B5</accession>
<evidence type="ECO:0000313" key="2">
    <source>
        <dbReference type="Proteomes" id="UP001180020"/>
    </source>
</evidence>